<organism evidence="1 2">
    <name type="scientific">Legionella clemsonensis</name>
    <dbReference type="NCBI Taxonomy" id="1867846"/>
    <lineage>
        <taxon>Bacteria</taxon>
        <taxon>Pseudomonadati</taxon>
        <taxon>Pseudomonadota</taxon>
        <taxon>Gammaproteobacteria</taxon>
        <taxon>Legionellales</taxon>
        <taxon>Legionellaceae</taxon>
        <taxon>Legionella</taxon>
    </lineage>
</organism>
<dbReference type="KEGG" id="lcd:clem_01805"/>
<proteinExistence type="predicted"/>
<dbReference type="EMBL" id="CP016397">
    <property type="protein sequence ID" value="ASQ44924.1"/>
    <property type="molecule type" value="Genomic_DNA"/>
</dbReference>
<keyword evidence="2" id="KW-1185">Reference proteome</keyword>
<protein>
    <submittedName>
        <fullName evidence="1">Uncharacterized protein</fullName>
    </submittedName>
</protein>
<evidence type="ECO:0000313" key="1">
    <source>
        <dbReference type="EMBL" id="ASQ44924.1"/>
    </source>
</evidence>
<gene>
    <name evidence="1" type="ORF">clem_01805</name>
</gene>
<sequence length="30" mass="3308">MRIVQFVISLGISTIVKVSFNAVEDSILVE</sequence>
<reference evidence="1 2" key="1">
    <citation type="submission" date="2016-07" db="EMBL/GenBank/DDBJ databases">
        <authorList>
            <person name="Hassler H."/>
        </authorList>
    </citation>
    <scope>NUCLEOTIDE SEQUENCE [LARGE SCALE GENOMIC DNA]</scope>
    <source>
        <strain evidence="1 2">CDC-D5610</strain>
    </source>
</reference>
<dbReference type="Proteomes" id="UP000201728">
    <property type="component" value="Chromosome"/>
</dbReference>
<dbReference type="AlphaFoldDB" id="A0A222NZA2"/>
<name>A0A222NZA2_9GAMM</name>
<evidence type="ECO:0000313" key="2">
    <source>
        <dbReference type="Proteomes" id="UP000201728"/>
    </source>
</evidence>
<accession>A0A222NZA2</accession>